<keyword evidence="5 9" id="KW-0560">Oxidoreductase</keyword>
<comment type="cofactor">
    <cofactor evidence="9">
        <name>Zn(2+)</name>
        <dbReference type="ChEBI" id="CHEBI:29105"/>
    </cofactor>
    <text evidence="9">Binds 1 zinc ion per subunit.</text>
</comment>
<keyword evidence="12" id="KW-1185">Reference proteome</keyword>
<evidence type="ECO:0000256" key="2">
    <source>
        <dbReference type="ARBA" id="ARBA00022723"/>
    </source>
</evidence>
<comment type="function">
    <text evidence="9">Destroys radicals which are normally produced within the cells and which are toxic to biological systems.</text>
</comment>
<dbReference type="FunFam" id="2.60.40.200:FF:000003">
    <property type="entry name" value="Superoxide dismutase [Cu-Zn], chloroplastic"/>
    <property type="match status" value="1"/>
</dbReference>
<keyword evidence="6 9" id="KW-0186">Copper</keyword>
<dbReference type="InterPro" id="IPR001424">
    <property type="entry name" value="SOD_Cu_Zn_dom"/>
</dbReference>
<comment type="similarity">
    <text evidence="1 9">Belongs to the Cu-Zn superoxide dismutase family.</text>
</comment>
<dbReference type="Pfam" id="PF00080">
    <property type="entry name" value="Sod_Cu"/>
    <property type="match status" value="1"/>
</dbReference>
<feature type="domain" description="Superoxide dismutase copper/zinc binding" evidence="10">
    <location>
        <begin position="5"/>
        <end position="143"/>
    </location>
</feature>
<evidence type="ECO:0000256" key="1">
    <source>
        <dbReference type="ARBA" id="ARBA00010457"/>
    </source>
</evidence>
<name>A0A6L2PDM0_COPFO</name>
<dbReference type="GO" id="GO:0005507">
    <property type="term" value="F:copper ion binding"/>
    <property type="evidence" value="ECO:0007669"/>
    <property type="project" value="InterPro"/>
</dbReference>
<keyword evidence="3 9" id="KW-0862">Zinc</keyword>
<dbReference type="SUPFAM" id="SSF49329">
    <property type="entry name" value="Cu,Zn superoxide dismutase-like"/>
    <property type="match status" value="1"/>
</dbReference>
<evidence type="ECO:0000256" key="8">
    <source>
        <dbReference type="ARBA" id="ARBA00049204"/>
    </source>
</evidence>
<evidence type="ECO:0000256" key="9">
    <source>
        <dbReference type="RuleBase" id="RU000393"/>
    </source>
</evidence>
<proteinExistence type="inferred from homology"/>
<evidence type="ECO:0000256" key="6">
    <source>
        <dbReference type="ARBA" id="ARBA00023008"/>
    </source>
</evidence>
<keyword evidence="7" id="KW-1015">Disulfide bond</keyword>
<evidence type="ECO:0000256" key="4">
    <source>
        <dbReference type="ARBA" id="ARBA00022862"/>
    </source>
</evidence>
<dbReference type="EC" id="1.15.1.1" evidence="9"/>
<dbReference type="CDD" id="cd00305">
    <property type="entry name" value="Cu-Zn_Superoxide_Dismutase"/>
    <property type="match status" value="1"/>
</dbReference>
<keyword evidence="2 9" id="KW-0479">Metal-binding</keyword>
<dbReference type="InterPro" id="IPR024134">
    <property type="entry name" value="SOD_Cu/Zn_/chaperone"/>
</dbReference>
<dbReference type="EMBL" id="BLKM01000227">
    <property type="protein sequence ID" value="GFG30506.1"/>
    <property type="molecule type" value="Genomic_DNA"/>
</dbReference>
<evidence type="ECO:0000256" key="7">
    <source>
        <dbReference type="ARBA" id="ARBA00023157"/>
    </source>
</evidence>
<dbReference type="AlphaFoldDB" id="A0A6L2PDM0"/>
<dbReference type="PANTHER" id="PTHR10003">
    <property type="entry name" value="SUPEROXIDE DISMUTASE CU-ZN -RELATED"/>
    <property type="match status" value="1"/>
</dbReference>
<dbReference type="InterPro" id="IPR018152">
    <property type="entry name" value="SOD_Cu/Zn_BS"/>
</dbReference>
<dbReference type="Gene3D" id="2.60.40.200">
    <property type="entry name" value="Superoxide dismutase, copper/zinc binding domain"/>
    <property type="match status" value="1"/>
</dbReference>
<gene>
    <name evidence="11" type="ORF">Cfor_08129</name>
</gene>
<evidence type="ECO:0000259" key="10">
    <source>
        <dbReference type="Pfam" id="PF00080"/>
    </source>
</evidence>
<evidence type="ECO:0000313" key="11">
    <source>
        <dbReference type="EMBL" id="GFG30506.1"/>
    </source>
</evidence>
<evidence type="ECO:0000256" key="5">
    <source>
        <dbReference type="ARBA" id="ARBA00023002"/>
    </source>
</evidence>
<sequence length="148" mass="15493">MTVTVSGQVHLHQASQSEPVEIIVSIQGLKPPGLHGFHLHRDGSTDDDCKAAGPHFNPLNHTHGGPEDEIRHAGDFGNIVADEYGNASYRIKGTQISLCPGSVGYSVGRAFVVHAGTDDLGKGGNEESRKTGNAGGRLACCVVEAVNN</sequence>
<keyword evidence="4" id="KW-0049">Antioxidant</keyword>
<dbReference type="PROSITE" id="PS00087">
    <property type="entry name" value="SOD_CU_ZN_1"/>
    <property type="match status" value="1"/>
</dbReference>
<comment type="caution">
    <text evidence="11">The sequence shown here is derived from an EMBL/GenBank/DDBJ whole genome shotgun (WGS) entry which is preliminary data.</text>
</comment>
<dbReference type="Proteomes" id="UP000502823">
    <property type="component" value="Unassembled WGS sequence"/>
</dbReference>
<reference evidence="12" key="1">
    <citation type="submission" date="2020-01" db="EMBL/GenBank/DDBJ databases">
        <title>Draft genome sequence of the Termite Coptotermes fromosanus.</title>
        <authorList>
            <person name="Itakura S."/>
            <person name="Yosikawa Y."/>
            <person name="Umezawa K."/>
        </authorList>
    </citation>
    <scope>NUCLEOTIDE SEQUENCE [LARGE SCALE GENOMIC DNA]</scope>
</reference>
<evidence type="ECO:0000256" key="3">
    <source>
        <dbReference type="ARBA" id="ARBA00022833"/>
    </source>
</evidence>
<dbReference type="OrthoDB" id="2015551at2759"/>
<evidence type="ECO:0000313" key="12">
    <source>
        <dbReference type="Proteomes" id="UP000502823"/>
    </source>
</evidence>
<dbReference type="InterPro" id="IPR036423">
    <property type="entry name" value="SOD-like_Cu/Zn_dom_sf"/>
</dbReference>
<protein>
    <recommendedName>
        <fullName evidence="9">Superoxide dismutase [Cu-Zn]</fullName>
        <ecNumber evidence="9">1.15.1.1</ecNumber>
    </recommendedName>
</protein>
<dbReference type="PROSITE" id="PS00332">
    <property type="entry name" value="SOD_CU_ZN_2"/>
    <property type="match status" value="1"/>
</dbReference>
<comment type="catalytic activity">
    <reaction evidence="8 9">
        <text>2 superoxide + 2 H(+) = H2O2 + O2</text>
        <dbReference type="Rhea" id="RHEA:20696"/>
        <dbReference type="ChEBI" id="CHEBI:15378"/>
        <dbReference type="ChEBI" id="CHEBI:15379"/>
        <dbReference type="ChEBI" id="CHEBI:16240"/>
        <dbReference type="ChEBI" id="CHEBI:18421"/>
        <dbReference type="EC" id="1.15.1.1"/>
    </reaction>
</comment>
<dbReference type="GO" id="GO:0004784">
    <property type="term" value="F:superoxide dismutase activity"/>
    <property type="evidence" value="ECO:0007669"/>
    <property type="project" value="UniProtKB-EC"/>
</dbReference>
<accession>A0A6L2PDM0</accession>
<dbReference type="InParanoid" id="A0A6L2PDM0"/>
<comment type="cofactor">
    <cofactor evidence="9">
        <name>Cu cation</name>
        <dbReference type="ChEBI" id="CHEBI:23378"/>
    </cofactor>
    <text evidence="9">Binds 1 copper ion per subunit.</text>
</comment>
<dbReference type="PRINTS" id="PR00068">
    <property type="entry name" value="CUZNDISMTASE"/>
</dbReference>
<organism evidence="11 12">
    <name type="scientific">Coptotermes formosanus</name>
    <name type="common">Formosan subterranean termite</name>
    <dbReference type="NCBI Taxonomy" id="36987"/>
    <lineage>
        <taxon>Eukaryota</taxon>
        <taxon>Metazoa</taxon>
        <taxon>Ecdysozoa</taxon>
        <taxon>Arthropoda</taxon>
        <taxon>Hexapoda</taxon>
        <taxon>Insecta</taxon>
        <taxon>Pterygota</taxon>
        <taxon>Neoptera</taxon>
        <taxon>Polyneoptera</taxon>
        <taxon>Dictyoptera</taxon>
        <taxon>Blattodea</taxon>
        <taxon>Blattoidea</taxon>
        <taxon>Termitoidae</taxon>
        <taxon>Rhinotermitidae</taxon>
        <taxon>Coptotermes</taxon>
    </lineage>
</organism>